<dbReference type="PANTHER" id="PTHR10336">
    <property type="entry name" value="PHOSPHOINOSITIDE-SPECIFIC PHOSPHOLIPASE C FAMILY PROTEIN"/>
    <property type="match status" value="1"/>
</dbReference>
<dbReference type="Gene3D" id="3.10.20.90">
    <property type="entry name" value="Phosphatidylinositol 3-kinase Catalytic Subunit, Chain A, domain 1"/>
    <property type="match status" value="2"/>
</dbReference>
<dbReference type="GO" id="GO:0007186">
    <property type="term" value="P:G protein-coupled receptor signaling pathway"/>
    <property type="evidence" value="ECO:0007669"/>
    <property type="project" value="TreeGrafter"/>
</dbReference>
<feature type="domain" description="Ras-associating" evidence="14">
    <location>
        <begin position="1796"/>
        <end position="1891"/>
    </location>
</feature>
<keyword evidence="7" id="KW-0344">Guanine-nucleotide releasing factor</keyword>
<dbReference type="WBParaSite" id="SMUV_0000564501-mRNA-1">
    <property type="protein sequence ID" value="SMUV_0000564501-mRNA-1"/>
    <property type="gene ID" value="SMUV_0000564501"/>
</dbReference>
<keyword evidence="6" id="KW-0807">Transducer</keyword>
<evidence type="ECO:0000259" key="12">
    <source>
        <dbReference type="PROSITE" id="PS50008"/>
    </source>
</evidence>
<organism evidence="15 16">
    <name type="scientific">Syphacia muris</name>
    <dbReference type="NCBI Taxonomy" id="451379"/>
    <lineage>
        <taxon>Eukaryota</taxon>
        <taxon>Metazoa</taxon>
        <taxon>Ecdysozoa</taxon>
        <taxon>Nematoda</taxon>
        <taxon>Chromadorea</taxon>
        <taxon>Rhabditida</taxon>
        <taxon>Spirurina</taxon>
        <taxon>Oxyuridomorpha</taxon>
        <taxon>Oxyuroidea</taxon>
        <taxon>Oxyuridae</taxon>
        <taxon>Syphacia</taxon>
    </lineage>
</organism>
<evidence type="ECO:0000259" key="11">
    <source>
        <dbReference type="PROSITE" id="PS50004"/>
    </source>
</evidence>
<protein>
    <recommendedName>
        <fullName evidence="2 8">Phosphoinositide phospholipase C</fullName>
        <ecNumber evidence="2 8">3.1.4.11</ecNumber>
    </recommendedName>
</protein>
<dbReference type="SUPFAM" id="SSF49562">
    <property type="entry name" value="C2 domain (Calcium/lipid-binding domain, CaLB)"/>
    <property type="match status" value="1"/>
</dbReference>
<dbReference type="CDD" id="cd00275">
    <property type="entry name" value="C2_PLC_like"/>
    <property type="match status" value="1"/>
</dbReference>
<dbReference type="SMART" id="SM00239">
    <property type="entry name" value="C2"/>
    <property type="match status" value="1"/>
</dbReference>
<dbReference type="InterPro" id="IPR001711">
    <property type="entry name" value="PLipase_C_Pinositol-sp_Y"/>
</dbReference>
<evidence type="ECO:0000256" key="5">
    <source>
        <dbReference type="ARBA" id="ARBA00023098"/>
    </source>
</evidence>
<dbReference type="Gene3D" id="2.60.40.150">
    <property type="entry name" value="C2 domain"/>
    <property type="match status" value="1"/>
</dbReference>
<keyword evidence="15" id="KW-1185">Reference proteome</keyword>
<dbReference type="PROSITE" id="PS50200">
    <property type="entry name" value="RA"/>
    <property type="match status" value="2"/>
</dbReference>
<dbReference type="GO" id="GO:0007265">
    <property type="term" value="P:Ras protein signal transduction"/>
    <property type="evidence" value="ECO:0007669"/>
    <property type="project" value="TreeGrafter"/>
</dbReference>
<dbReference type="InterPro" id="IPR001192">
    <property type="entry name" value="PI-PLC_fam"/>
</dbReference>
<evidence type="ECO:0000256" key="1">
    <source>
        <dbReference type="ARBA" id="ARBA00001195"/>
    </source>
</evidence>
<dbReference type="SUPFAM" id="SSF48366">
    <property type="entry name" value="Ras GEF"/>
    <property type="match status" value="1"/>
</dbReference>
<dbReference type="InterPro" id="IPR000008">
    <property type="entry name" value="C2_dom"/>
</dbReference>
<dbReference type="EC" id="3.1.4.11" evidence="2 8"/>
<feature type="domain" description="Ras-associating" evidence="14">
    <location>
        <begin position="1613"/>
        <end position="1708"/>
    </location>
</feature>
<feature type="region of interest" description="Disordered" evidence="10">
    <location>
        <begin position="1135"/>
        <end position="1221"/>
    </location>
</feature>
<proteinExistence type="predicted"/>
<dbReference type="SMART" id="SM00148">
    <property type="entry name" value="PLCXc"/>
    <property type="match status" value="1"/>
</dbReference>
<evidence type="ECO:0000256" key="2">
    <source>
        <dbReference type="ARBA" id="ARBA00012368"/>
    </source>
</evidence>
<feature type="domain" description="PI-PLC Y-box" evidence="12">
    <location>
        <begin position="1239"/>
        <end position="1417"/>
    </location>
</feature>
<dbReference type="PROSITE" id="PS50007">
    <property type="entry name" value="PIPLC_X_DOMAIN"/>
    <property type="match status" value="1"/>
</dbReference>
<dbReference type="SMART" id="SM00147">
    <property type="entry name" value="RasGEF"/>
    <property type="match status" value="1"/>
</dbReference>
<evidence type="ECO:0000256" key="9">
    <source>
        <dbReference type="SAM" id="Coils"/>
    </source>
</evidence>
<feature type="region of interest" description="Disordered" evidence="10">
    <location>
        <begin position="614"/>
        <end position="642"/>
    </location>
</feature>
<dbReference type="InterPro" id="IPR036964">
    <property type="entry name" value="RASGEF_cat_dom_sf"/>
</dbReference>
<dbReference type="SMART" id="SM00314">
    <property type="entry name" value="RA"/>
    <property type="match status" value="2"/>
</dbReference>
<dbReference type="Pfam" id="PF00617">
    <property type="entry name" value="RasGEF"/>
    <property type="match status" value="1"/>
</dbReference>
<evidence type="ECO:0000256" key="7">
    <source>
        <dbReference type="PROSITE-ProRule" id="PRU00168"/>
    </source>
</evidence>
<evidence type="ECO:0000313" key="15">
    <source>
        <dbReference type="Proteomes" id="UP000046393"/>
    </source>
</evidence>
<dbReference type="InterPro" id="IPR023578">
    <property type="entry name" value="Ras_GEF_dom_sf"/>
</dbReference>
<keyword evidence="5 8" id="KW-0443">Lipid metabolism</keyword>
<dbReference type="Pfam" id="PF09279">
    <property type="entry name" value="EF-hand_like"/>
    <property type="match status" value="1"/>
</dbReference>
<dbReference type="GO" id="GO:0016042">
    <property type="term" value="P:lipid catabolic process"/>
    <property type="evidence" value="ECO:0007669"/>
    <property type="project" value="UniProtKB-KW"/>
</dbReference>
<feature type="compositionally biased region" description="Basic and acidic residues" evidence="10">
    <location>
        <begin position="1170"/>
        <end position="1183"/>
    </location>
</feature>
<feature type="region of interest" description="Disordered" evidence="10">
    <location>
        <begin position="1255"/>
        <end position="1305"/>
    </location>
</feature>
<dbReference type="Proteomes" id="UP000046393">
    <property type="component" value="Unplaced"/>
</dbReference>
<dbReference type="GO" id="GO:0046488">
    <property type="term" value="P:phosphatidylinositol metabolic process"/>
    <property type="evidence" value="ECO:0007669"/>
    <property type="project" value="TreeGrafter"/>
</dbReference>
<feature type="compositionally biased region" description="Basic and acidic residues" evidence="10">
    <location>
        <begin position="1257"/>
        <end position="1268"/>
    </location>
</feature>
<evidence type="ECO:0000256" key="4">
    <source>
        <dbReference type="ARBA" id="ARBA00022963"/>
    </source>
</evidence>
<keyword evidence="9" id="KW-0175">Coiled coil</keyword>
<dbReference type="SUPFAM" id="SSF47473">
    <property type="entry name" value="EF-hand"/>
    <property type="match status" value="1"/>
</dbReference>
<feature type="compositionally biased region" description="Basic and acidic residues" evidence="10">
    <location>
        <begin position="1762"/>
        <end position="1772"/>
    </location>
</feature>
<dbReference type="InterPro" id="IPR001895">
    <property type="entry name" value="RASGEF_cat_dom"/>
</dbReference>
<feature type="domain" description="C2" evidence="11">
    <location>
        <begin position="1423"/>
        <end position="1548"/>
    </location>
</feature>
<comment type="catalytic activity">
    <reaction evidence="1 8">
        <text>a 1,2-diacyl-sn-glycero-3-phospho-(1D-myo-inositol-4,5-bisphosphate) + H2O = 1D-myo-inositol 1,4,5-trisphosphate + a 1,2-diacyl-sn-glycerol + H(+)</text>
        <dbReference type="Rhea" id="RHEA:33179"/>
        <dbReference type="ChEBI" id="CHEBI:15377"/>
        <dbReference type="ChEBI" id="CHEBI:15378"/>
        <dbReference type="ChEBI" id="CHEBI:17815"/>
        <dbReference type="ChEBI" id="CHEBI:58456"/>
        <dbReference type="ChEBI" id="CHEBI:203600"/>
        <dbReference type="EC" id="3.1.4.11"/>
    </reaction>
</comment>
<reference evidence="16" key="1">
    <citation type="submission" date="2016-04" db="UniProtKB">
        <authorList>
            <consortium name="WormBaseParasite"/>
        </authorList>
    </citation>
    <scope>IDENTIFICATION</scope>
</reference>
<dbReference type="InterPro" id="IPR000909">
    <property type="entry name" value="PLipase_C_PInositol-sp_X_dom"/>
</dbReference>
<dbReference type="GO" id="GO:0048015">
    <property type="term" value="P:phosphatidylinositol-mediated signaling"/>
    <property type="evidence" value="ECO:0007669"/>
    <property type="project" value="TreeGrafter"/>
</dbReference>
<evidence type="ECO:0000256" key="8">
    <source>
        <dbReference type="RuleBase" id="RU361133"/>
    </source>
</evidence>
<dbReference type="SUPFAM" id="SSF54236">
    <property type="entry name" value="Ubiquitin-like"/>
    <property type="match status" value="2"/>
</dbReference>
<keyword evidence="4 8" id="KW-0442">Lipid degradation</keyword>
<feature type="compositionally biased region" description="Polar residues" evidence="10">
    <location>
        <begin position="1722"/>
        <end position="1739"/>
    </location>
</feature>
<dbReference type="GO" id="GO:0004435">
    <property type="term" value="F:phosphatidylinositol-4,5-bisphosphate phospholipase C activity"/>
    <property type="evidence" value="ECO:0007669"/>
    <property type="project" value="UniProtKB-EC"/>
</dbReference>
<dbReference type="Gene3D" id="1.10.238.10">
    <property type="entry name" value="EF-hand"/>
    <property type="match status" value="1"/>
</dbReference>
<dbReference type="InterPro" id="IPR029071">
    <property type="entry name" value="Ubiquitin-like_domsf"/>
</dbReference>
<dbReference type="InterPro" id="IPR011992">
    <property type="entry name" value="EF-hand-dom_pair"/>
</dbReference>
<feature type="region of interest" description="Disordered" evidence="10">
    <location>
        <begin position="811"/>
        <end position="832"/>
    </location>
</feature>
<evidence type="ECO:0000256" key="3">
    <source>
        <dbReference type="ARBA" id="ARBA00022801"/>
    </source>
</evidence>
<accession>A0A158R571</accession>
<dbReference type="InterPro" id="IPR015359">
    <property type="entry name" value="PLC_EF-hand-like"/>
</dbReference>
<name>A0A158R571_9BILA</name>
<dbReference type="InterPro" id="IPR017946">
    <property type="entry name" value="PLC-like_Pdiesterase_TIM-brl"/>
</dbReference>
<dbReference type="Pfam" id="PF00387">
    <property type="entry name" value="PI-PLC-Y"/>
    <property type="match status" value="1"/>
</dbReference>
<feature type="compositionally biased region" description="Polar residues" evidence="10">
    <location>
        <begin position="1199"/>
        <end position="1220"/>
    </location>
</feature>
<dbReference type="STRING" id="451379.A0A158R571"/>
<dbReference type="GO" id="GO:0005085">
    <property type="term" value="F:guanyl-nucleotide exchange factor activity"/>
    <property type="evidence" value="ECO:0007669"/>
    <property type="project" value="UniProtKB-KW"/>
</dbReference>
<feature type="compositionally biased region" description="Polar residues" evidence="10">
    <location>
        <begin position="1272"/>
        <end position="1292"/>
    </location>
</feature>
<dbReference type="Pfam" id="PF00788">
    <property type="entry name" value="RA"/>
    <property type="match status" value="1"/>
</dbReference>
<dbReference type="Gene3D" id="1.10.840.10">
    <property type="entry name" value="Ras guanine-nucleotide exchange factors catalytic domain"/>
    <property type="match status" value="1"/>
</dbReference>
<dbReference type="Pfam" id="PF00388">
    <property type="entry name" value="PI-PLC-X"/>
    <property type="match status" value="1"/>
</dbReference>
<feature type="region of interest" description="Disordered" evidence="10">
    <location>
        <begin position="1722"/>
        <end position="1780"/>
    </location>
</feature>
<evidence type="ECO:0000313" key="16">
    <source>
        <dbReference type="WBParaSite" id="SMUV_0000564501-mRNA-1"/>
    </source>
</evidence>
<evidence type="ECO:0000259" key="14">
    <source>
        <dbReference type="PROSITE" id="PS50200"/>
    </source>
</evidence>
<evidence type="ECO:0000259" key="13">
    <source>
        <dbReference type="PROSITE" id="PS50009"/>
    </source>
</evidence>
<feature type="domain" description="Ras-GEF" evidence="13">
    <location>
        <begin position="68"/>
        <end position="331"/>
    </location>
</feature>
<dbReference type="PROSITE" id="PS50009">
    <property type="entry name" value="RASGEF_CAT"/>
    <property type="match status" value="1"/>
</dbReference>
<dbReference type="FunFam" id="3.20.20.190:FF:000084">
    <property type="match status" value="1"/>
</dbReference>
<feature type="region of interest" description="Disordered" evidence="10">
    <location>
        <begin position="400"/>
        <end position="432"/>
    </location>
</feature>
<dbReference type="Gene3D" id="3.20.20.190">
    <property type="entry name" value="Phosphatidylinositol (PI) phosphodiesterase"/>
    <property type="match status" value="1"/>
</dbReference>
<evidence type="ECO:0000256" key="6">
    <source>
        <dbReference type="ARBA" id="ARBA00023224"/>
    </source>
</evidence>
<dbReference type="GO" id="GO:0051209">
    <property type="term" value="P:release of sequestered calcium ion into cytosol"/>
    <property type="evidence" value="ECO:0007669"/>
    <property type="project" value="TreeGrafter"/>
</dbReference>
<dbReference type="PANTHER" id="PTHR10336:SF6">
    <property type="entry name" value="1-PHOSPHATIDYLINOSITOL 4,5-BISPHOSPHATE PHOSPHODIESTERASE EPSILON-1"/>
    <property type="match status" value="1"/>
</dbReference>
<sequence>MSGVLNRFVNSVTPFNTPLRPHSLLFYVCRLASSRASDVSASQGFITNDEPITIFRLELERLQFMLHFPEEVAFQLTATEYQLFYSIQPMDFVRYVSCDLTSVPMMENPSPVKNLIKRLSEVSSWITHIIISSPNHDDRRAALLSIIRMIDTCWNIGNFNGAVEILMGLKSEKLRPFWLTLSKEERSRFDQLCEMLLPSNQASASGTYLEAVQRALKMPQCRIIPFFGIFLRDLYAIVNDMPNVVIMGNEGKKEKLEFLNDRNGEDHFSSRIGVGGLLNADKIQLVAVVLENIGVFHKHARKIMTQADDYVTPNTNSESDEVRGYEPVQPVKGGAHGISLIPLDTALFDLDVIQRMHHGMTVINNDLASGRSVLCMMTLDASCSILSWRKVHYAGDSHDKEGIVSRSSNDKQNTPVQDAVSSVPSPTPSPRPACAAAANLEDGSLDLLYVKSVERIDTYDIDVETIYRKHSSEDNAVPVYCWVVTYGSHISENEFLYFIAPQETAHYWLSGLTGVVKHLHQQMKQPDKRVLWLKKLYLQLYSEAEVSTSTSTDDGKSVGGPRPLDALSAFGGQVEKYRSLAETMSIKTQATESPTMESSGPKSKLMQMTMAVTRRMRGSSRDLSRSQSPQPLPLSPNKPRNMSIRSQASIHSGTIGLSSPGLYLKPRSGAALSESGDVDSICTTRSRSPTASSYGARSLGARSTRSWNHTGNLNEFLFTPRSRTTTNSSFTGRSIGGRSLKSWKSKGRDTPNSGSVSSSGFISFNTPIGKEYHEKPLSFVEFIELYRLFSARLRKDIKDIFNDCVTTFGSNTHASKRDKEKHSPRLQSRLSSASITANSVTTDFIPDDVLTRNRVIMQRFTEKQQKIYKALAMASVNSMVDMQQTPCLSPAMLKQFCAAYQMEQIDDNYANKLIQEHEPDPYCRSKQQMTFEGFVRFLNDPRNFAFVPEETEIECDTFNQPLSHYYISSSHNTYLTGHQLKGESSAEMYRQILLTGCRCVELDCWDGDDGFPQIFHGHTLTSKIFLRQVLDVIKKSAFTTSSFPVILSLENHCSLQQQAKMAQMIQNYLGDKLVTNFLFESDFIDNPKLPTPYQLQYRILIKNKKMVFEPSSGLVDRTCSKNVLRDFPRDQSKISYESSIYEDGEDDDLDEFLDDEPDEEEDRTDNDNADSDKRLGKQLEICKGDSSPNIQENRRDGRNTVSNYDTLGDTSPVNGQQYLTPKQPFRRRAIAAGPLAPELSDLVIYLQAVKFKGFPKPAEDDVRNDVDGGHQLTKTPTKTRSNLTLAPNTPNTRRAKLGSSDTSLKISTDSLSASSATQRPNVNASCYQVTSLNENAARKLTRKHRSKCIAYSRNHVVRTYPGGMRIDSSNFNPTQFWAYGFQMVALNFQTSDVPMAVNAAMFEQTGNCGFVLKPKVLWDENHPAYDRYNPVCKDPSCYSAMILTLNVISGQHVFPKQPIGSPYLEVEIIGMPCDNAKYKSKAEHRNAVNPTWNFFSVFRITCVDLAFLRIAVCDASNGRCCAQRVVPVKCLRPGYRHLPLRDLSNHSLDQSMLFLFSKFEQEEIIYLFDDDNEYPPNYEQELSWQILKADMGAEIKPLPVHKKQIFILKITGLNPDDAPTIVRADSSSTVRNVIQSALAKSGKNGDAAEDYVLIEERVKCVGSNKSFDTPETPDHANQRVLPSNEPIMDAVACWNGFTMGFIIKKKNVDPGSRAWISSLIKSGSSQPPLSGNAGSSSSHYEQRTYEAGTHVKSHSSTNIYEKSSEAGRHSEDMDGSNGLHSRARSMGETFLLCIHNVSADQPYAILRACITSTASDIIRQVFLKSAPDINYNDYVLVEEIAESGHFSSKQVQLPSSMGRTSCRVLSPDENLWKAQSKWKSAGRFVLENRKQTVNQALEKVRSLIKQMELAQLRATGVNQNVS</sequence>
<evidence type="ECO:0000256" key="10">
    <source>
        <dbReference type="SAM" id="MobiDB-lite"/>
    </source>
</evidence>
<feature type="compositionally biased region" description="Acidic residues" evidence="10">
    <location>
        <begin position="1140"/>
        <end position="1169"/>
    </location>
</feature>
<dbReference type="InterPro" id="IPR000159">
    <property type="entry name" value="RA_dom"/>
</dbReference>
<dbReference type="PROSITE" id="PS50004">
    <property type="entry name" value="C2"/>
    <property type="match status" value="1"/>
</dbReference>
<feature type="coiled-coil region" evidence="9">
    <location>
        <begin position="1886"/>
        <end position="1913"/>
    </location>
</feature>
<dbReference type="SMART" id="SM00149">
    <property type="entry name" value="PLCYc"/>
    <property type="match status" value="1"/>
</dbReference>
<dbReference type="PROSITE" id="PS50008">
    <property type="entry name" value="PIPLC_Y_DOMAIN"/>
    <property type="match status" value="1"/>
</dbReference>
<feature type="compositionally biased region" description="Polar residues" evidence="10">
    <location>
        <begin position="405"/>
        <end position="416"/>
    </location>
</feature>
<dbReference type="Pfam" id="PF00168">
    <property type="entry name" value="C2"/>
    <property type="match status" value="1"/>
</dbReference>
<keyword evidence="3 8" id="KW-0378">Hydrolase</keyword>
<dbReference type="SUPFAM" id="SSF51695">
    <property type="entry name" value="PLC-like phosphodiesterases"/>
    <property type="match status" value="1"/>
</dbReference>
<dbReference type="InterPro" id="IPR035892">
    <property type="entry name" value="C2_domain_sf"/>
</dbReference>
<dbReference type="PRINTS" id="PR00390">
    <property type="entry name" value="PHPHLIPASEC"/>
</dbReference>